<evidence type="ECO:0000256" key="2">
    <source>
        <dbReference type="SAM" id="SignalP"/>
    </source>
</evidence>
<dbReference type="Proteomes" id="UP000441208">
    <property type="component" value="Unassembled WGS sequence"/>
</dbReference>
<dbReference type="EMBL" id="QXFX01007340">
    <property type="protein sequence ID" value="KAE9057034.1"/>
    <property type="molecule type" value="Genomic_DNA"/>
</dbReference>
<comment type="caution">
    <text evidence="5">The sequence shown here is derived from an EMBL/GenBank/DDBJ whole genome shotgun (WGS) entry which is preliminary data.</text>
</comment>
<protein>
    <recommendedName>
        <fullName evidence="13">Secreted protein</fullName>
    </recommendedName>
</protein>
<evidence type="ECO:0008006" key="13">
    <source>
        <dbReference type="Google" id="ProtNLM"/>
    </source>
</evidence>
<dbReference type="Proteomes" id="UP000476176">
    <property type="component" value="Unassembled WGS sequence"/>
</dbReference>
<evidence type="ECO:0000256" key="1">
    <source>
        <dbReference type="SAM" id="MobiDB-lite"/>
    </source>
</evidence>
<dbReference type="EMBL" id="QXGC01007409">
    <property type="protein sequence ID" value="KAE9160418.1"/>
    <property type="molecule type" value="Genomic_DNA"/>
</dbReference>
<evidence type="ECO:0000313" key="12">
    <source>
        <dbReference type="Proteomes" id="UP000488956"/>
    </source>
</evidence>
<evidence type="ECO:0000313" key="3">
    <source>
        <dbReference type="EMBL" id="KAE8918978.1"/>
    </source>
</evidence>
<sequence length="102" mass="10894">MASYTAGLIMLLVTKPCFGAKRSISGIQRTDQTNCYFVAIKNNYVCICFIKRCINKSTQCPASAGPLRSFRATTAPGSSGGSSWSWPKDPPAHGTRGNDTGT</sequence>
<dbReference type="AlphaFoldDB" id="A0A6A3PCV0"/>
<evidence type="ECO:0000313" key="9">
    <source>
        <dbReference type="Proteomes" id="UP000440367"/>
    </source>
</evidence>
<proteinExistence type="predicted"/>
<dbReference type="EMBL" id="QXFZ01006862">
    <property type="protein sequence ID" value="KAE9057882.1"/>
    <property type="molecule type" value="Genomic_DNA"/>
</dbReference>
<feature type="signal peptide" evidence="2">
    <location>
        <begin position="1"/>
        <end position="19"/>
    </location>
</feature>
<dbReference type="EMBL" id="QXGF01005098">
    <property type="protein sequence ID" value="KAE8918978.1"/>
    <property type="molecule type" value="Genomic_DNA"/>
</dbReference>
<evidence type="ECO:0000313" key="7">
    <source>
        <dbReference type="EMBL" id="KAE9162843.1"/>
    </source>
</evidence>
<gene>
    <name evidence="7" type="ORF">PF002_g32005</name>
    <name evidence="6" type="ORF">PF004_g31188</name>
    <name evidence="5" type="ORF">PF007_g31496</name>
    <name evidence="3" type="ORF">PF009_g30710</name>
    <name evidence="4" type="ORF">PF010_g31531</name>
</gene>
<evidence type="ECO:0000313" key="4">
    <source>
        <dbReference type="EMBL" id="KAE9057034.1"/>
    </source>
</evidence>
<organism evidence="5 10">
    <name type="scientific">Phytophthora fragariae</name>
    <dbReference type="NCBI Taxonomy" id="53985"/>
    <lineage>
        <taxon>Eukaryota</taxon>
        <taxon>Sar</taxon>
        <taxon>Stramenopiles</taxon>
        <taxon>Oomycota</taxon>
        <taxon>Peronosporomycetes</taxon>
        <taxon>Peronosporales</taxon>
        <taxon>Peronosporaceae</taxon>
        <taxon>Phytophthora</taxon>
    </lineage>
</organism>
<accession>A0A6A3PCV0</accession>
<feature type="region of interest" description="Disordered" evidence="1">
    <location>
        <begin position="61"/>
        <end position="102"/>
    </location>
</feature>
<feature type="chain" id="PRO_5036165673" description="Secreted protein" evidence="2">
    <location>
        <begin position="20"/>
        <end position="102"/>
    </location>
</feature>
<name>A0A6A3PCV0_9STRA</name>
<reference evidence="8 9" key="1">
    <citation type="submission" date="2018-08" db="EMBL/GenBank/DDBJ databases">
        <title>Genomic investigation of the strawberry pathogen Phytophthora fragariae indicates pathogenicity is determined by transcriptional variation in three key races.</title>
        <authorList>
            <person name="Adams T.M."/>
            <person name="Armitage A.D."/>
            <person name="Sobczyk M.K."/>
            <person name="Bates H.J."/>
            <person name="Dunwell J.M."/>
            <person name="Nellist C.F."/>
            <person name="Harrison R.J."/>
        </authorList>
    </citation>
    <scope>NUCLEOTIDE SEQUENCE [LARGE SCALE GENOMIC DNA]</scope>
    <source>
        <strain evidence="7 9">BC-1</strain>
        <strain evidence="6 11">BC-23</strain>
        <strain evidence="5 10">NOV-71</strain>
        <strain evidence="3 8">NOV-9</strain>
        <strain evidence="4 12">ONT-3</strain>
    </source>
</reference>
<evidence type="ECO:0000313" key="11">
    <source>
        <dbReference type="Proteomes" id="UP000476176"/>
    </source>
</evidence>
<keyword evidence="2" id="KW-0732">Signal</keyword>
<evidence type="ECO:0000313" key="6">
    <source>
        <dbReference type="EMBL" id="KAE9160418.1"/>
    </source>
</evidence>
<dbReference type="Proteomes" id="UP000488956">
    <property type="component" value="Unassembled WGS sequence"/>
</dbReference>
<evidence type="ECO:0000313" key="10">
    <source>
        <dbReference type="Proteomes" id="UP000441208"/>
    </source>
</evidence>
<evidence type="ECO:0000313" key="5">
    <source>
        <dbReference type="EMBL" id="KAE9057882.1"/>
    </source>
</evidence>
<dbReference type="EMBL" id="QXGD01006542">
    <property type="protein sequence ID" value="KAE9162843.1"/>
    <property type="molecule type" value="Genomic_DNA"/>
</dbReference>
<evidence type="ECO:0000313" key="8">
    <source>
        <dbReference type="Proteomes" id="UP000429523"/>
    </source>
</evidence>
<dbReference type="Proteomes" id="UP000440367">
    <property type="component" value="Unassembled WGS sequence"/>
</dbReference>
<dbReference type="Proteomes" id="UP000429523">
    <property type="component" value="Unassembled WGS sequence"/>
</dbReference>